<reference evidence="6 7" key="1">
    <citation type="submission" date="2012-09" db="EMBL/GenBank/DDBJ databases">
        <title>Genome Sequence of alkane-degrading Bacterium Alcanivorax sp. 6-D-6.</title>
        <authorList>
            <person name="Lai Q."/>
            <person name="Shao Z."/>
        </authorList>
    </citation>
    <scope>NUCLEOTIDE SEQUENCE [LARGE SCALE GENOMIC DNA]</scope>
    <source>
        <strain evidence="6 7">6-D-6</strain>
    </source>
</reference>
<comment type="caution">
    <text evidence="6">The sequence shown here is derived from an EMBL/GenBank/DDBJ whole genome shotgun (WGS) entry which is preliminary data.</text>
</comment>
<dbReference type="RefSeq" id="WP_159660390.1">
    <property type="nucleotide sequence ID" value="NZ_AQPF01000008.1"/>
</dbReference>
<feature type="domain" description="Amidohydrolase-related" evidence="5">
    <location>
        <begin position="59"/>
        <end position="369"/>
    </location>
</feature>
<dbReference type="InterPro" id="IPR051607">
    <property type="entry name" value="Metallo-dep_hydrolases"/>
</dbReference>
<gene>
    <name evidence="6" type="ORF">A6D6_01538</name>
</gene>
<keyword evidence="7" id="KW-1185">Reference proteome</keyword>
<evidence type="ECO:0000259" key="5">
    <source>
        <dbReference type="Pfam" id="PF01979"/>
    </source>
</evidence>
<keyword evidence="4" id="KW-0862">Zinc</keyword>
<dbReference type="InterPro" id="IPR032466">
    <property type="entry name" value="Metal_Hydrolase"/>
</dbReference>
<dbReference type="Gene3D" id="2.30.40.10">
    <property type="entry name" value="Urease, subunit C, domain 1"/>
    <property type="match status" value="1"/>
</dbReference>
<evidence type="ECO:0000313" key="7">
    <source>
        <dbReference type="Proteomes" id="UP000771797"/>
    </source>
</evidence>
<evidence type="ECO:0000313" key="6">
    <source>
        <dbReference type="EMBL" id="KAF0806540.1"/>
    </source>
</evidence>
<comment type="cofactor">
    <cofactor evidence="1">
        <name>Zn(2+)</name>
        <dbReference type="ChEBI" id="CHEBI:29105"/>
    </cofactor>
</comment>
<proteinExistence type="predicted"/>
<dbReference type="EMBL" id="AQPF01000008">
    <property type="protein sequence ID" value="KAF0806540.1"/>
    <property type="molecule type" value="Genomic_DNA"/>
</dbReference>
<dbReference type="PANTHER" id="PTHR11271">
    <property type="entry name" value="GUANINE DEAMINASE"/>
    <property type="match status" value="1"/>
</dbReference>
<evidence type="ECO:0000256" key="2">
    <source>
        <dbReference type="ARBA" id="ARBA00022723"/>
    </source>
</evidence>
<sequence length="416" mass="46051">MPKTLLIRSSLLTPLDANHWRYISDGGLLIKAGRIVDVDRIERFADGRDQNTLELDGLLVPGFVDVHIHWVQHHVRGRFQTDLMEWLREHIWPEEAGFEHAGIAHRHARAFFGDTLRAGTTLGMAYSSPHDGALRIAAEHAKGDWILGNAIMEKCAPEPLCKASPDNADAVAPLLKELGTARYAITPRFALNCSARLMGELGELARRTGAFVQTHLSESPQEIREVQQAFPEARDYTDVYDRAGLLTPRTVLGHCIHLSQREYHTLAQRRSWIAHCPSSNEALDSGRMDLEAVRQHQLRFALASDVGAGPSHSMLHVMQRFLDQHRAAGVPVTAREALYRATQAGADCLGRGLEAGSLTAGKRADFVLLPRPVGKAGIEDWFEELLRGDATDLEQRPLQTWLGGTPVSPGPIIQTQ</sequence>
<accession>A0ABQ6YA82</accession>
<dbReference type="Pfam" id="PF01979">
    <property type="entry name" value="Amidohydro_1"/>
    <property type="match status" value="1"/>
</dbReference>
<dbReference type="SUPFAM" id="SSF51556">
    <property type="entry name" value="Metallo-dependent hydrolases"/>
    <property type="match status" value="1"/>
</dbReference>
<protein>
    <submittedName>
        <fullName evidence="6">Guanine deaminase</fullName>
    </submittedName>
</protein>
<dbReference type="InterPro" id="IPR011059">
    <property type="entry name" value="Metal-dep_hydrolase_composite"/>
</dbReference>
<dbReference type="Proteomes" id="UP000771797">
    <property type="component" value="Unassembled WGS sequence"/>
</dbReference>
<evidence type="ECO:0000256" key="4">
    <source>
        <dbReference type="ARBA" id="ARBA00022833"/>
    </source>
</evidence>
<dbReference type="InterPro" id="IPR006680">
    <property type="entry name" value="Amidohydro-rel"/>
</dbReference>
<keyword evidence="3" id="KW-0378">Hydrolase</keyword>
<evidence type="ECO:0000256" key="3">
    <source>
        <dbReference type="ARBA" id="ARBA00022801"/>
    </source>
</evidence>
<dbReference type="SUPFAM" id="SSF51338">
    <property type="entry name" value="Composite domain of metallo-dependent hydrolases"/>
    <property type="match status" value="1"/>
</dbReference>
<keyword evidence="2" id="KW-0479">Metal-binding</keyword>
<organism evidence="6 7">
    <name type="scientific">Alcanivorax xiamenensis</name>
    <dbReference type="NCBI Taxonomy" id="1177156"/>
    <lineage>
        <taxon>Bacteria</taxon>
        <taxon>Pseudomonadati</taxon>
        <taxon>Pseudomonadota</taxon>
        <taxon>Gammaproteobacteria</taxon>
        <taxon>Oceanospirillales</taxon>
        <taxon>Alcanivoracaceae</taxon>
        <taxon>Alcanivorax</taxon>
    </lineage>
</organism>
<name>A0ABQ6YA82_9GAMM</name>
<dbReference type="PANTHER" id="PTHR11271:SF6">
    <property type="entry name" value="GUANINE DEAMINASE"/>
    <property type="match status" value="1"/>
</dbReference>
<evidence type="ECO:0000256" key="1">
    <source>
        <dbReference type="ARBA" id="ARBA00001947"/>
    </source>
</evidence>
<dbReference type="Gene3D" id="3.20.20.140">
    <property type="entry name" value="Metal-dependent hydrolases"/>
    <property type="match status" value="1"/>
</dbReference>